<name>A0A2N9JMT5_9ACTN</name>
<proteinExistence type="predicted"/>
<organism evidence="1 2">
    <name type="scientific">Micropruina glycogenica</name>
    <dbReference type="NCBI Taxonomy" id="75385"/>
    <lineage>
        <taxon>Bacteria</taxon>
        <taxon>Bacillati</taxon>
        <taxon>Actinomycetota</taxon>
        <taxon>Actinomycetes</taxon>
        <taxon>Propionibacteriales</taxon>
        <taxon>Nocardioidaceae</taxon>
        <taxon>Micropruina</taxon>
    </lineage>
</organism>
<dbReference type="AlphaFoldDB" id="A0A2N9JMT5"/>
<dbReference type="Proteomes" id="UP000238164">
    <property type="component" value="Chromosome 1"/>
</dbReference>
<dbReference type="RefSeq" id="WP_158681322.1">
    <property type="nucleotide sequence ID" value="NZ_BAAAGO010000026.1"/>
</dbReference>
<dbReference type="KEGG" id="mgg:MPLG2_3871"/>
<reference evidence="1 2" key="1">
    <citation type="submission" date="2018-02" db="EMBL/GenBank/DDBJ databases">
        <authorList>
            <person name="Cohen D.B."/>
            <person name="Kent A.D."/>
        </authorList>
    </citation>
    <scope>NUCLEOTIDE SEQUENCE [LARGE SCALE GENOMIC DNA]</scope>
    <source>
        <strain evidence="1">1</strain>
    </source>
</reference>
<keyword evidence="2" id="KW-1185">Reference proteome</keyword>
<sequence>MRRLSTAVNNGQAVVSSDDPLATREILDDLAQNPVAPSYRRTLLRRSATVLDKPLNAGARVYPRIIGASGVVPTSAQTRLQWVRLSVTVSAKKTAGYVEVAPSNSRPDVDGVTVPITKGTTTRTVYVAPGDYGRLRVRAAAATTRVRVKVVGYTNVA</sequence>
<evidence type="ECO:0000313" key="1">
    <source>
        <dbReference type="EMBL" id="SPD88901.1"/>
    </source>
</evidence>
<gene>
    <name evidence="1" type="ORF">MPLG2_3871</name>
</gene>
<dbReference type="EMBL" id="LT985188">
    <property type="protein sequence ID" value="SPD88901.1"/>
    <property type="molecule type" value="Genomic_DNA"/>
</dbReference>
<protein>
    <submittedName>
        <fullName evidence="1">Uncharacterized protein</fullName>
    </submittedName>
</protein>
<accession>A0A2N9JMT5</accession>
<evidence type="ECO:0000313" key="2">
    <source>
        <dbReference type="Proteomes" id="UP000238164"/>
    </source>
</evidence>